<keyword evidence="1" id="KW-1133">Transmembrane helix</keyword>
<evidence type="ECO:0000313" key="2">
    <source>
        <dbReference type="EMBL" id="MCG2419527.1"/>
    </source>
</evidence>
<proteinExistence type="predicted"/>
<feature type="transmembrane region" description="Helical" evidence="1">
    <location>
        <begin position="20"/>
        <end position="40"/>
    </location>
</feature>
<name>A0A9X1QY75_9FLAO</name>
<evidence type="ECO:0000313" key="3">
    <source>
        <dbReference type="Proteomes" id="UP001139461"/>
    </source>
</evidence>
<keyword evidence="3" id="KW-1185">Reference proteome</keyword>
<dbReference type="Proteomes" id="UP001139461">
    <property type="component" value="Unassembled WGS sequence"/>
</dbReference>
<sequence>MESWIYGVQLSKAISSLSVIGIIFWTSFFLFSFVHIYLVIMDGWSRYQNYKRAKDQFFEHGFNPRIAMLYIGSKCQRMAAETAAEELGIKQQVQDLYKDCGVKWFHYIPYFMIEEPFFLFKKKFWSRTFLENYYKPRYNYQLLAETQSI</sequence>
<gene>
    <name evidence="2" type="ORF">K8089_10875</name>
</gene>
<organism evidence="2 3">
    <name type="scientific">Aequorivita vitellina</name>
    <dbReference type="NCBI Taxonomy" id="2874475"/>
    <lineage>
        <taxon>Bacteria</taxon>
        <taxon>Pseudomonadati</taxon>
        <taxon>Bacteroidota</taxon>
        <taxon>Flavobacteriia</taxon>
        <taxon>Flavobacteriales</taxon>
        <taxon>Flavobacteriaceae</taxon>
        <taxon>Aequorivita</taxon>
    </lineage>
</organism>
<evidence type="ECO:0000256" key="1">
    <source>
        <dbReference type="SAM" id="Phobius"/>
    </source>
</evidence>
<dbReference type="EMBL" id="JAIRBA010000021">
    <property type="protein sequence ID" value="MCG2419527.1"/>
    <property type="molecule type" value="Genomic_DNA"/>
</dbReference>
<accession>A0A9X1QY75</accession>
<reference evidence="2" key="1">
    <citation type="submission" date="2021-09" db="EMBL/GenBank/DDBJ databases">
        <title>Genome of Aequorivita sp. strain F47161.</title>
        <authorList>
            <person name="Wang Y."/>
        </authorList>
    </citation>
    <scope>NUCLEOTIDE SEQUENCE</scope>
    <source>
        <strain evidence="2">F47161</strain>
    </source>
</reference>
<keyword evidence="1" id="KW-0812">Transmembrane</keyword>
<dbReference type="RefSeq" id="WP_237603317.1">
    <property type="nucleotide sequence ID" value="NZ_JAIRBA010000021.1"/>
</dbReference>
<comment type="caution">
    <text evidence="2">The sequence shown here is derived from an EMBL/GenBank/DDBJ whole genome shotgun (WGS) entry which is preliminary data.</text>
</comment>
<keyword evidence="1" id="KW-0472">Membrane</keyword>
<protein>
    <submittedName>
        <fullName evidence="2">Uncharacterized protein</fullName>
    </submittedName>
</protein>
<dbReference type="AlphaFoldDB" id="A0A9X1QY75"/>